<keyword evidence="2" id="KW-0808">Transferase</keyword>
<dbReference type="AlphaFoldDB" id="A0A699HXD1"/>
<feature type="domain" description="Reverse transcriptase" evidence="1">
    <location>
        <begin position="72"/>
        <end position="222"/>
    </location>
</feature>
<dbReference type="Gene3D" id="3.30.70.270">
    <property type="match status" value="1"/>
</dbReference>
<dbReference type="PANTHER" id="PTHR24559">
    <property type="entry name" value="TRANSPOSON TY3-I GAG-POL POLYPROTEIN"/>
    <property type="match status" value="1"/>
</dbReference>
<dbReference type="InterPro" id="IPR043502">
    <property type="entry name" value="DNA/RNA_pol_sf"/>
</dbReference>
<dbReference type="CDD" id="cd01647">
    <property type="entry name" value="RT_LTR"/>
    <property type="match status" value="1"/>
</dbReference>
<keyword evidence="2" id="KW-0548">Nucleotidyltransferase</keyword>
<proteinExistence type="predicted"/>
<dbReference type="InterPro" id="IPR053134">
    <property type="entry name" value="RNA-dir_DNA_polymerase"/>
</dbReference>
<dbReference type="GO" id="GO:0003964">
    <property type="term" value="F:RNA-directed DNA polymerase activity"/>
    <property type="evidence" value="ECO:0007669"/>
    <property type="project" value="UniProtKB-KW"/>
</dbReference>
<reference evidence="2" key="1">
    <citation type="journal article" date="2019" name="Sci. Rep.">
        <title>Draft genome of Tanacetum cinerariifolium, the natural source of mosquito coil.</title>
        <authorList>
            <person name="Yamashiro T."/>
            <person name="Shiraishi A."/>
            <person name="Satake H."/>
            <person name="Nakayama K."/>
        </authorList>
    </citation>
    <scope>NUCLEOTIDE SEQUENCE</scope>
</reference>
<organism evidence="2">
    <name type="scientific">Tanacetum cinerariifolium</name>
    <name type="common">Dalmatian daisy</name>
    <name type="synonym">Chrysanthemum cinerariifolium</name>
    <dbReference type="NCBI Taxonomy" id="118510"/>
    <lineage>
        <taxon>Eukaryota</taxon>
        <taxon>Viridiplantae</taxon>
        <taxon>Streptophyta</taxon>
        <taxon>Embryophyta</taxon>
        <taxon>Tracheophyta</taxon>
        <taxon>Spermatophyta</taxon>
        <taxon>Magnoliopsida</taxon>
        <taxon>eudicotyledons</taxon>
        <taxon>Gunneridae</taxon>
        <taxon>Pentapetalae</taxon>
        <taxon>asterids</taxon>
        <taxon>campanulids</taxon>
        <taxon>Asterales</taxon>
        <taxon>Asteraceae</taxon>
        <taxon>Asteroideae</taxon>
        <taxon>Anthemideae</taxon>
        <taxon>Anthemidinae</taxon>
        <taxon>Tanacetum</taxon>
    </lineage>
</organism>
<dbReference type="PANTHER" id="PTHR24559:SF444">
    <property type="entry name" value="REVERSE TRANSCRIPTASE DOMAIN-CONTAINING PROTEIN"/>
    <property type="match status" value="1"/>
</dbReference>
<sequence>ILRPGYVIEVANGKKVETNRIICGCILELGNSLFTIDLIPFGHGSSDVIVGIDWLSRHKVKTVCQEKVVRISLASETQELFEQHQELQDKGFIRPSHSSWGAPILFVKKGCYKARVISKIDLRSSYHQLRLHEADIPNMAFRTRYGQFKFTVMTFRLSNAPVVFMDLMNWVCKPYLDKFVIVFIDDILNYSKSKKDHEVHLKINLELLKKEMLYAKFSKCEF</sequence>
<name>A0A699HXD1_TANCI</name>
<protein>
    <submittedName>
        <fullName evidence="2">Putative reverse transcriptase domain-containing protein</fullName>
    </submittedName>
</protein>
<keyword evidence="2" id="KW-0695">RNA-directed DNA polymerase</keyword>
<feature type="non-terminal residue" evidence="2">
    <location>
        <position position="1"/>
    </location>
</feature>
<dbReference type="EMBL" id="BKCJ010211114">
    <property type="protein sequence ID" value="GEY80253.1"/>
    <property type="molecule type" value="Genomic_DNA"/>
</dbReference>
<dbReference type="Pfam" id="PF00078">
    <property type="entry name" value="RVT_1"/>
    <property type="match status" value="1"/>
</dbReference>
<dbReference type="InterPro" id="IPR043128">
    <property type="entry name" value="Rev_trsase/Diguanyl_cyclase"/>
</dbReference>
<dbReference type="SUPFAM" id="SSF56672">
    <property type="entry name" value="DNA/RNA polymerases"/>
    <property type="match status" value="1"/>
</dbReference>
<dbReference type="Gene3D" id="3.10.10.10">
    <property type="entry name" value="HIV Type 1 Reverse Transcriptase, subunit A, domain 1"/>
    <property type="match status" value="1"/>
</dbReference>
<evidence type="ECO:0000259" key="1">
    <source>
        <dbReference type="Pfam" id="PF00078"/>
    </source>
</evidence>
<comment type="caution">
    <text evidence="2">The sequence shown here is derived from an EMBL/GenBank/DDBJ whole genome shotgun (WGS) entry which is preliminary data.</text>
</comment>
<evidence type="ECO:0000313" key="2">
    <source>
        <dbReference type="EMBL" id="GEY80253.1"/>
    </source>
</evidence>
<accession>A0A699HXD1</accession>
<dbReference type="InterPro" id="IPR021109">
    <property type="entry name" value="Peptidase_aspartic_dom_sf"/>
</dbReference>
<gene>
    <name evidence="2" type="ORF">Tci_452227</name>
</gene>
<dbReference type="Gene3D" id="2.40.70.10">
    <property type="entry name" value="Acid Proteases"/>
    <property type="match status" value="1"/>
</dbReference>
<dbReference type="InterPro" id="IPR000477">
    <property type="entry name" value="RT_dom"/>
</dbReference>